<reference evidence="7 8" key="1">
    <citation type="journal article" date="2021" name="BMC Genomics">
        <title>Datura genome reveals duplications of psychoactive alkaloid biosynthetic genes and high mutation rate following tissue culture.</title>
        <authorList>
            <person name="Rajewski A."/>
            <person name="Carter-House D."/>
            <person name="Stajich J."/>
            <person name="Litt A."/>
        </authorList>
    </citation>
    <scope>NUCLEOTIDE SEQUENCE [LARGE SCALE GENOMIC DNA]</scope>
    <source>
        <strain evidence="7">AR-01</strain>
    </source>
</reference>
<proteinExistence type="predicted"/>
<comment type="caution">
    <text evidence="7">The sequence shown here is derived from an EMBL/GenBank/DDBJ whole genome shotgun (WGS) entry which is preliminary data.</text>
</comment>
<dbReference type="InterPro" id="IPR052059">
    <property type="entry name" value="CR_Ser/Thr_kinase"/>
</dbReference>
<sequence length="299" mass="33136">MANVVVVCVIILLSTFLIPPAAIANPRTELVYKFCGVERADNVSQFNQNYANAVAAMESEMRSNKFSIYGVSGFPNQIYVLAQCMTILRKIASFVSLPSKPSCPVAFHISGQGCGYPSCQGCGKHGPVHGGYAEGRRKSICSAVLECLPSIEARSLSVGCYFRYSEYESSDGSSFLFDTKDPKKKEELDWKKRLRIIEGTAEDFGLARLVTKEKRASRIIDPSMKIESVDEVLRVVQIALLCTQESPMRPDMTTVIVKLLTQEKIRSALFRQSLLSLRIRLMVLNAVDLFIGIILCIIS</sequence>
<feature type="chain" id="PRO_5045876969" evidence="6">
    <location>
        <begin position="25"/>
        <end position="299"/>
    </location>
</feature>
<evidence type="ECO:0000256" key="6">
    <source>
        <dbReference type="SAM" id="SignalP"/>
    </source>
</evidence>
<keyword evidence="6" id="KW-0732">Signal</keyword>
<accession>A0ABS8V2F5</accession>
<keyword evidence="3" id="KW-0418">Kinase</keyword>
<keyword evidence="4" id="KW-0067">ATP-binding</keyword>
<evidence type="ECO:0000256" key="3">
    <source>
        <dbReference type="ARBA" id="ARBA00022777"/>
    </source>
</evidence>
<dbReference type="Proteomes" id="UP000823775">
    <property type="component" value="Unassembled WGS sequence"/>
</dbReference>
<evidence type="ECO:0000313" key="8">
    <source>
        <dbReference type="Proteomes" id="UP000823775"/>
    </source>
</evidence>
<protein>
    <submittedName>
        <fullName evidence="7">Uncharacterized protein</fullName>
    </submittedName>
</protein>
<evidence type="ECO:0000256" key="5">
    <source>
        <dbReference type="SAM" id="Phobius"/>
    </source>
</evidence>
<gene>
    <name evidence="7" type="ORF">HAX54_027482</name>
</gene>
<name>A0ABS8V2F5_DATST</name>
<dbReference type="EMBL" id="JACEIK010003332">
    <property type="protein sequence ID" value="MCD9641330.1"/>
    <property type="molecule type" value="Genomic_DNA"/>
</dbReference>
<keyword evidence="5" id="KW-0812">Transmembrane</keyword>
<feature type="signal peptide" evidence="6">
    <location>
        <begin position="1"/>
        <end position="24"/>
    </location>
</feature>
<evidence type="ECO:0000256" key="2">
    <source>
        <dbReference type="ARBA" id="ARBA00022741"/>
    </source>
</evidence>
<keyword evidence="5" id="KW-1133">Transmembrane helix</keyword>
<feature type="transmembrane region" description="Helical" evidence="5">
    <location>
        <begin position="279"/>
        <end position="298"/>
    </location>
</feature>
<organism evidence="7 8">
    <name type="scientific">Datura stramonium</name>
    <name type="common">Jimsonweed</name>
    <name type="synonym">Common thornapple</name>
    <dbReference type="NCBI Taxonomy" id="4076"/>
    <lineage>
        <taxon>Eukaryota</taxon>
        <taxon>Viridiplantae</taxon>
        <taxon>Streptophyta</taxon>
        <taxon>Embryophyta</taxon>
        <taxon>Tracheophyta</taxon>
        <taxon>Spermatophyta</taxon>
        <taxon>Magnoliopsida</taxon>
        <taxon>eudicotyledons</taxon>
        <taxon>Gunneridae</taxon>
        <taxon>Pentapetalae</taxon>
        <taxon>asterids</taxon>
        <taxon>lamiids</taxon>
        <taxon>Solanales</taxon>
        <taxon>Solanaceae</taxon>
        <taxon>Solanoideae</taxon>
        <taxon>Datureae</taxon>
        <taxon>Datura</taxon>
    </lineage>
</organism>
<evidence type="ECO:0000313" key="7">
    <source>
        <dbReference type="EMBL" id="MCD9641330.1"/>
    </source>
</evidence>
<keyword evidence="5" id="KW-0472">Membrane</keyword>
<keyword evidence="2" id="KW-0547">Nucleotide-binding</keyword>
<evidence type="ECO:0000256" key="1">
    <source>
        <dbReference type="ARBA" id="ARBA00022679"/>
    </source>
</evidence>
<evidence type="ECO:0000256" key="4">
    <source>
        <dbReference type="ARBA" id="ARBA00022840"/>
    </source>
</evidence>
<keyword evidence="8" id="KW-1185">Reference proteome</keyword>
<dbReference type="PANTHER" id="PTHR47973">
    <property type="entry name" value="CYSTEINE-RICH RECEPTOR-LIKE PROTEIN KINASE 3"/>
    <property type="match status" value="1"/>
</dbReference>
<keyword evidence="1" id="KW-0808">Transferase</keyword>